<protein>
    <submittedName>
        <fullName evidence="7">Beta-glucosidase</fullName>
    </submittedName>
</protein>
<dbReference type="GO" id="GO:0004553">
    <property type="term" value="F:hydrolase activity, hydrolyzing O-glycosyl compounds"/>
    <property type="evidence" value="ECO:0007669"/>
    <property type="project" value="InterPro"/>
</dbReference>
<organism evidence="7 8">
    <name type="scientific">Sphingobium amiense</name>
    <dbReference type="NCBI Taxonomy" id="135719"/>
    <lineage>
        <taxon>Bacteria</taxon>
        <taxon>Pseudomonadati</taxon>
        <taxon>Pseudomonadota</taxon>
        <taxon>Alphaproteobacteria</taxon>
        <taxon>Sphingomonadales</taxon>
        <taxon>Sphingomonadaceae</taxon>
        <taxon>Sphingobium</taxon>
    </lineage>
</organism>
<dbReference type="InterPro" id="IPR019800">
    <property type="entry name" value="Glyco_hydro_3_AS"/>
</dbReference>
<dbReference type="InterPro" id="IPR036962">
    <property type="entry name" value="Glyco_hydro_3_N_sf"/>
</dbReference>
<name>A0A494WEY3_9SPHN</name>
<comment type="similarity">
    <text evidence="1 5">Belongs to the glycosyl hydrolase 3 family.</text>
</comment>
<dbReference type="SUPFAM" id="SSF51445">
    <property type="entry name" value="(Trans)glycosidases"/>
    <property type="match status" value="1"/>
</dbReference>
<dbReference type="SUPFAM" id="SSF52279">
    <property type="entry name" value="Beta-D-glucan exohydrolase, C-terminal domain"/>
    <property type="match status" value="1"/>
</dbReference>
<dbReference type="Proteomes" id="UP000279959">
    <property type="component" value="Chromosome"/>
</dbReference>
<evidence type="ECO:0000313" key="7">
    <source>
        <dbReference type="EMBL" id="BBD99520.1"/>
    </source>
</evidence>
<dbReference type="Gene3D" id="2.60.40.10">
    <property type="entry name" value="Immunoglobulins"/>
    <property type="match status" value="1"/>
</dbReference>
<feature type="domain" description="PA14" evidence="6">
    <location>
        <begin position="388"/>
        <end position="538"/>
    </location>
</feature>
<evidence type="ECO:0000256" key="5">
    <source>
        <dbReference type="RuleBase" id="RU361161"/>
    </source>
</evidence>
<reference evidence="7 8" key="1">
    <citation type="submission" date="2018-05" db="EMBL/GenBank/DDBJ databases">
        <title>Complete Genome Sequence of the Nonylphenol-Degrading Bacterium Sphingobium amiense DSM 16289T.</title>
        <authorList>
            <person name="Ootsuka M."/>
            <person name="Nishizawa T."/>
            <person name="Ohta H."/>
        </authorList>
    </citation>
    <scope>NUCLEOTIDE SEQUENCE [LARGE SCALE GENOMIC DNA]</scope>
    <source>
        <strain evidence="7 8">DSM 16289</strain>
    </source>
</reference>
<dbReference type="SUPFAM" id="SSF56988">
    <property type="entry name" value="Anthrax protective antigen"/>
    <property type="match status" value="1"/>
</dbReference>
<dbReference type="InterPro" id="IPR002772">
    <property type="entry name" value="Glyco_hydro_3_C"/>
</dbReference>
<dbReference type="PROSITE" id="PS00775">
    <property type="entry name" value="GLYCOSYL_HYDROL_F3"/>
    <property type="match status" value="1"/>
</dbReference>
<proteinExistence type="inferred from homology"/>
<keyword evidence="8" id="KW-1185">Reference proteome</keyword>
<dbReference type="Gene3D" id="3.20.20.300">
    <property type="entry name" value="Glycoside hydrolase, family 3, N-terminal domain"/>
    <property type="match status" value="1"/>
</dbReference>
<dbReference type="InterPro" id="IPR037524">
    <property type="entry name" value="PA14/GLEYA"/>
</dbReference>
<evidence type="ECO:0000256" key="4">
    <source>
        <dbReference type="ARBA" id="ARBA00023295"/>
    </source>
</evidence>
<sequence length="795" mass="84710">MTDTLTLEEQLAMTAGAAMWSTVGYEKAGIPALSMADGPMGIASGRVDERDIALLTPCPTALGASWDVELNARVGALVGGEAIRMGVDMVLAPNVNLARSPLAGRAFEYFSEEPVLAGVLGAAWTTGLQSTGTASVVKHLVCNDSETDRDRMNAVVDERTLREVYLLPFELCAQAGAGGMLAAYNRVNGDWCAEQHHVLTTIVKGEWAYPGLIMSDWFGTHSTAATLHAGLDLEMPGPARFLGFRANEALAKGDLDTGRIRDAAARVTRAALRFRQDKTAPIVGRDADNLLVEAAAAGFVMLRNEGGLLPLVPGRDRHIAIIGPNAAAPCYQGGTFAKIAVSPQAARPLEAIMARFADHARVDYEPGVDPQPRLPSMPVTPCRDLGDGFASGMTIDYYDGQQADARLIASETRDTNSLVWFAGVHDDVAMLGQPARIVARGIFRAEQDGDHIFYLGATGPVVMRVDGAEVLAQQEPIPSSDVMGKLKSGDARSVSLALRAGQEAAVEVEFTYDPARVHGLWYGIRRPDTPEAMLARAVALAGQADAVILMVGETSDASVESKDRGDTHLPAEQIALIEAVTAANPRTAVVANVGHAFDTRWEDRAAALLIAWYPGEGFGEAIAQVLAGDREPGGRMPVAIAREESDYPAFSLTPDANGDLAYAEGTRIGYRGMADPRHTLGEGSGYADIALLAARVELGDDGGLVVRATVENRSDRAGSDVIQIYRRAPELALCGFAKAHLAPGERRDILIPIARRRLQSWRDGWVDIENPGLFAGRSARDIAFDLSLPALEPIA</sequence>
<evidence type="ECO:0000256" key="2">
    <source>
        <dbReference type="ARBA" id="ARBA00022801"/>
    </source>
</evidence>
<evidence type="ECO:0000256" key="1">
    <source>
        <dbReference type="ARBA" id="ARBA00005336"/>
    </source>
</evidence>
<keyword evidence="2 5" id="KW-0378">Hydrolase</keyword>
<dbReference type="InterPro" id="IPR026891">
    <property type="entry name" value="Fn3-like"/>
</dbReference>
<dbReference type="Gene3D" id="2.60.120.260">
    <property type="entry name" value="Galactose-binding domain-like"/>
    <property type="match status" value="1"/>
</dbReference>
<dbReference type="EMBL" id="AP018664">
    <property type="protein sequence ID" value="BBD99520.1"/>
    <property type="molecule type" value="Genomic_DNA"/>
</dbReference>
<evidence type="ECO:0000259" key="6">
    <source>
        <dbReference type="PROSITE" id="PS51820"/>
    </source>
</evidence>
<dbReference type="RefSeq" id="WP_066700699.1">
    <property type="nucleotide sequence ID" value="NZ_AP018664.1"/>
</dbReference>
<dbReference type="InterPro" id="IPR001764">
    <property type="entry name" value="Glyco_hydro_3_N"/>
</dbReference>
<dbReference type="InterPro" id="IPR017853">
    <property type="entry name" value="GH"/>
</dbReference>
<keyword evidence="4 5" id="KW-0326">Glycosidase</keyword>
<gene>
    <name evidence="7" type="ORF">SAMIE_1030210</name>
</gene>
<evidence type="ECO:0000313" key="8">
    <source>
        <dbReference type="Proteomes" id="UP000279959"/>
    </source>
</evidence>
<keyword evidence="3" id="KW-0119">Carbohydrate metabolism</keyword>
<dbReference type="PANTHER" id="PTHR42715">
    <property type="entry name" value="BETA-GLUCOSIDASE"/>
    <property type="match status" value="1"/>
</dbReference>
<dbReference type="Gene3D" id="3.40.50.1700">
    <property type="entry name" value="Glycoside hydrolase family 3 C-terminal domain"/>
    <property type="match status" value="1"/>
</dbReference>
<dbReference type="Pfam" id="PF01915">
    <property type="entry name" value="Glyco_hydro_3_C"/>
    <property type="match status" value="1"/>
</dbReference>
<dbReference type="AlphaFoldDB" id="A0A494WEY3"/>
<dbReference type="InterPro" id="IPR050288">
    <property type="entry name" value="Cellulose_deg_GH3"/>
</dbReference>
<dbReference type="SMART" id="SM01217">
    <property type="entry name" value="Fn3_like"/>
    <property type="match status" value="1"/>
</dbReference>
<dbReference type="PANTHER" id="PTHR42715:SF10">
    <property type="entry name" value="BETA-GLUCOSIDASE"/>
    <property type="match status" value="1"/>
</dbReference>
<dbReference type="GO" id="GO:0005975">
    <property type="term" value="P:carbohydrate metabolic process"/>
    <property type="evidence" value="ECO:0007669"/>
    <property type="project" value="InterPro"/>
</dbReference>
<dbReference type="InterPro" id="IPR013783">
    <property type="entry name" value="Ig-like_fold"/>
</dbReference>
<dbReference type="InterPro" id="IPR036881">
    <property type="entry name" value="Glyco_hydro_3_C_sf"/>
</dbReference>
<accession>A0A494WEY3</accession>
<dbReference type="KEGG" id="sami:SAMIE_1030210"/>
<dbReference type="PRINTS" id="PR00133">
    <property type="entry name" value="GLHYDRLASE3"/>
</dbReference>
<evidence type="ECO:0000256" key="3">
    <source>
        <dbReference type="ARBA" id="ARBA00023277"/>
    </source>
</evidence>
<dbReference type="Pfam" id="PF00933">
    <property type="entry name" value="Glyco_hydro_3"/>
    <property type="match status" value="1"/>
</dbReference>
<dbReference type="PROSITE" id="PS51820">
    <property type="entry name" value="PA14"/>
    <property type="match status" value="1"/>
</dbReference>